<accession>A0ABW1V0C4</accession>
<sequence length="143" mass="16577">MSLFPEIDETETINNVVEYFERDFPRLIAQSHLNLSYIQSPKFDVIGGGGGTRNSQEDKLVDHISAPEYVKATMRLINNCPDTYRTILKYKYVYGRSSLEVTDMVGYGQTRYNELRKQALLYFADAFMDFEDLHIYLSSKATY</sequence>
<evidence type="ECO:0000313" key="1">
    <source>
        <dbReference type="EMBL" id="MFC6324024.1"/>
    </source>
</evidence>
<dbReference type="InterPro" id="IPR006524">
    <property type="entry name" value="ArpU-like"/>
</dbReference>
<dbReference type="EMBL" id="JBHSSN010000015">
    <property type="protein sequence ID" value="MFC6324024.1"/>
    <property type="molecule type" value="Genomic_DNA"/>
</dbReference>
<gene>
    <name evidence="1" type="ORF">ACFP1F_09760</name>
</gene>
<name>A0ABW1V0C4_9LACO</name>
<reference evidence="2" key="1">
    <citation type="journal article" date="2019" name="Int. J. Syst. Evol. Microbiol.">
        <title>The Global Catalogue of Microorganisms (GCM) 10K type strain sequencing project: providing services to taxonomists for standard genome sequencing and annotation.</title>
        <authorList>
            <consortium name="The Broad Institute Genomics Platform"/>
            <consortium name="The Broad Institute Genome Sequencing Center for Infectious Disease"/>
            <person name="Wu L."/>
            <person name="Ma J."/>
        </authorList>
    </citation>
    <scope>NUCLEOTIDE SEQUENCE [LARGE SCALE GENOMIC DNA]</scope>
    <source>
        <strain evidence="2">CCM 8895</strain>
    </source>
</reference>
<comment type="caution">
    <text evidence="1">The sequence shown here is derived from an EMBL/GenBank/DDBJ whole genome shotgun (WGS) entry which is preliminary data.</text>
</comment>
<protein>
    <submittedName>
        <fullName evidence="1">ArpU family phage packaging/lysis transcriptional regulator</fullName>
    </submittedName>
</protein>
<evidence type="ECO:0000313" key="2">
    <source>
        <dbReference type="Proteomes" id="UP001596186"/>
    </source>
</evidence>
<dbReference type="NCBIfam" id="TIGR01637">
    <property type="entry name" value="phage_arpU"/>
    <property type="match status" value="1"/>
</dbReference>
<dbReference type="Proteomes" id="UP001596186">
    <property type="component" value="Unassembled WGS sequence"/>
</dbReference>
<dbReference type="RefSeq" id="WP_125593036.1">
    <property type="nucleotide sequence ID" value="NZ_JBHSSN010000015.1"/>
</dbReference>
<organism evidence="1 2">
    <name type="scientific">Companilactobacillus baiquanensis</name>
    <dbReference type="NCBI Taxonomy" id="2486005"/>
    <lineage>
        <taxon>Bacteria</taxon>
        <taxon>Bacillati</taxon>
        <taxon>Bacillota</taxon>
        <taxon>Bacilli</taxon>
        <taxon>Lactobacillales</taxon>
        <taxon>Lactobacillaceae</taxon>
        <taxon>Companilactobacillus</taxon>
    </lineage>
</organism>
<proteinExistence type="predicted"/>
<keyword evidence="2" id="KW-1185">Reference proteome</keyword>